<dbReference type="GO" id="GO:0005886">
    <property type="term" value="C:plasma membrane"/>
    <property type="evidence" value="ECO:0007669"/>
    <property type="project" value="UniProtKB-SubCell"/>
</dbReference>
<feature type="transmembrane region" description="Helical" evidence="6">
    <location>
        <begin position="121"/>
        <end position="140"/>
    </location>
</feature>
<gene>
    <name evidence="7" type="ORF">F4553_005229</name>
</gene>
<dbReference type="EMBL" id="JACHMN010000002">
    <property type="protein sequence ID" value="MBB5871850.1"/>
    <property type="molecule type" value="Genomic_DNA"/>
</dbReference>
<evidence type="ECO:0000313" key="8">
    <source>
        <dbReference type="Proteomes" id="UP000587527"/>
    </source>
</evidence>
<proteinExistence type="predicted"/>
<keyword evidence="5 6" id="KW-0472">Membrane</keyword>
<comment type="caution">
    <text evidence="7">The sequence shown here is derived from an EMBL/GenBank/DDBJ whole genome shotgun (WGS) entry which is preliminary data.</text>
</comment>
<evidence type="ECO:0000256" key="4">
    <source>
        <dbReference type="ARBA" id="ARBA00022989"/>
    </source>
</evidence>
<dbReference type="Pfam" id="PF03706">
    <property type="entry name" value="LPG_synthase_TM"/>
    <property type="match status" value="1"/>
</dbReference>
<comment type="subcellular location">
    <subcellularLocation>
        <location evidence="1">Cell membrane</location>
        <topology evidence="1">Multi-pass membrane protein</topology>
    </subcellularLocation>
</comment>
<dbReference type="AlphaFoldDB" id="A0A841BYQ5"/>
<reference evidence="7 8" key="1">
    <citation type="submission" date="2020-08" db="EMBL/GenBank/DDBJ databases">
        <title>Sequencing the genomes of 1000 actinobacteria strains.</title>
        <authorList>
            <person name="Klenk H.-P."/>
        </authorList>
    </citation>
    <scope>NUCLEOTIDE SEQUENCE [LARGE SCALE GENOMIC DNA]</scope>
    <source>
        <strain evidence="7 8">DSM 45362</strain>
    </source>
</reference>
<keyword evidence="3 6" id="KW-0812">Transmembrane</keyword>
<evidence type="ECO:0000256" key="1">
    <source>
        <dbReference type="ARBA" id="ARBA00004651"/>
    </source>
</evidence>
<feature type="transmembrane region" description="Helical" evidence="6">
    <location>
        <begin position="45"/>
        <end position="68"/>
    </location>
</feature>
<dbReference type="Proteomes" id="UP000587527">
    <property type="component" value="Unassembled WGS sequence"/>
</dbReference>
<evidence type="ECO:0000256" key="5">
    <source>
        <dbReference type="ARBA" id="ARBA00023136"/>
    </source>
</evidence>
<feature type="transmembrane region" description="Helical" evidence="6">
    <location>
        <begin position="225"/>
        <end position="246"/>
    </location>
</feature>
<evidence type="ECO:0000256" key="2">
    <source>
        <dbReference type="ARBA" id="ARBA00022475"/>
    </source>
</evidence>
<sequence length="332" mass="35608">MSRRDKIVWVLGLVAVAVVFIWVLPGIASYAEIWATLRSLTTGEFALLLGLGLLAIAANGWSAVVALPGLSWFHGTQSTLCGNFLTALFPTGADLAVRFAMYRSWGFESDQVTTSIALAGIGRYLTILILPVVGTSAVLITGRGGSDEAIQLGLGLLAFALLVGVPWLLLRREDLAHRFARRLQRIVAKLAGVLRRSAPTDLEERVLRTRINVQRGVRTRAPVVVLAQLIATAASYFVLFASLRAVGLGPELLSGSEVLYAYAIGTIAGLVPITPGNIGVTELILVGVLGLGADELNAQIIAATLLFRIFVWLLPVPLGAVSFFWWRSRRAA</sequence>
<evidence type="ECO:0000256" key="6">
    <source>
        <dbReference type="SAM" id="Phobius"/>
    </source>
</evidence>
<dbReference type="PANTHER" id="PTHR39087:SF2">
    <property type="entry name" value="UPF0104 MEMBRANE PROTEIN MJ1595"/>
    <property type="match status" value="1"/>
</dbReference>
<feature type="transmembrane region" description="Helical" evidence="6">
    <location>
        <begin position="152"/>
        <end position="170"/>
    </location>
</feature>
<accession>A0A841BYQ5</accession>
<feature type="transmembrane region" description="Helical" evidence="6">
    <location>
        <begin position="300"/>
        <end position="326"/>
    </location>
</feature>
<evidence type="ECO:0000313" key="7">
    <source>
        <dbReference type="EMBL" id="MBB5871850.1"/>
    </source>
</evidence>
<feature type="transmembrane region" description="Helical" evidence="6">
    <location>
        <begin position="7"/>
        <end position="25"/>
    </location>
</feature>
<dbReference type="RefSeq" id="WP_184840179.1">
    <property type="nucleotide sequence ID" value="NZ_JACHMN010000002.1"/>
</dbReference>
<keyword evidence="8" id="KW-1185">Reference proteome</keyword>
<keyword evidence="4 6" id="KW-1133">Transmembrane helix</keyword>
<name>A0A841BYQ5_9ACTN</name>
<protein>
    <submittedName>
        <fullName evidence="7">Uncharacterized protein (TIRG00374 family)</fullName>
    </submittedName>
</protein>
<evidence type="ECO:0000256" key="3">
    <source>
        <dbReference type="ARBA" id="ARBA00022692"/>
    </source>
</evidence>
<organism evidence="7 8">
    <name type="scientific">Allocatelliglobosispora scoriae</name>
    <dbReference type="NCBI Taxonomy" id="643052"/>
    <lineage>
        <taxon>Bacteria</taxon>
        <taxon>Bacillati</taxon>
        <taxon>Actinomycetota</taxon>
        <taxon>Actinomycetes</taxon>
        <taxon>Micromonosporales</taxon>
        <taxon>Micromonosporaceae</taxon>
        <taxon>Allocatelliglobosispora</taxon>
    </lineage>
</organism>
<dbReference type="PANTHER" id="PTHR39087">
    <property type="entry name" value="UPF0104 MEMBRANE PROTEIN MJ1595"/>
    <property type="match status" value="1"/>
</dbReference>
<keyword evidence="2" id="KW-1003">Cell membrane</keyword>
<dbReference type="InterPro" id="IPR022791">
    <property type="entry name" value="L-PG_synthase/AglD"/>
</dbReference>
<feature type="transmembrane region" description="Helical" evidence="6">
    <location>
        <begin position="258"/>
        <end position="280"/>
    </location>
</feature>